<dbReference type="Proteomes" id="UP000240892">
    <property type="component" value="Unassembled WGS sequence"/>
</dbReference>
<organism evidence="1 2">
    <name type="scientific">Kluyvera genomosp. 2</name>
    <dbReference type="NCBI Taxonomy" id="2774054"/>
    <lineage>
        <taxon>Bacteria</taxon>
        <taxon>Pseudomonadati</taxon>
        <taxon>Pseudomonadota</taxon>
        <taxon>Gammaproteobacteria</taxon>
        <taxon>Enterobacterales</taxon>
        <taxon>Enterobacteriaceae</taxon>
        <taxon>Kluyvera</taxon>
    </lineage>
</organism>
<evidence type="ECO:0000313" key="1">
    <source>
        <dbReference type="EMBL" id="PSR44076.1"/>
    </source>
</evidence>
<keyword evidence="1" id="KW-0131">Cell cycle</keyword>
<comment type="caution">
    <text evidence="1">The sequence shown here is derived from an EMBL/GenBank/DDBJ whole genome shotgun (WGS) entry which is preliminary data.</text>
</comment>
<keyword evidence="1" id="KW-0132">Cell division</keyword>
<name>A0A2T2XUY7_9ENTR</name>
<protein>
    <submittedName>
        <fullName evidence="1">Host cell division inhibitory peptide Kil</fullName>
    </submittedName>
</protein>
<keyword evidence="2" id="KW-1185">Reference proteome</keyword>
<reference evidence="1 2" key="1">
    <citation type="submission" date="2018-03" db="EMBL/GenBank/DDBJ databases">
        <title>First report of an OXA-48+CTX-M-M-producing Kluyvera ascorbata clone recovered from patients admitted in a University Hospital in Madrid, Spain.</title>
        <authorList>
            <person name="Hernandez-Garcia M."/>
            <person name="Leon-Sampedro R."/>
            <person name="Perez-Viso B."/>
            <person name="Morosini M.I."/>
            <person name="Lopez-Fresnena N."/>
            <person name="Coque T.M."/>
            <person name="Bonten M."/>
            <person name="Malhotra-Kumar S."/>
            <person name="Ruiz-Garbajosa P."/>
            <person name="Canton R."/>
        </authorList>
    </citation>
    <scope>NUCLEOTIDE SEQUENCE [LARGE SCALE GENOMIC DNA]</scope>
    <source>
        <strain evidence="1 2">KA2</strain>
    </source>
</reference>
<proteinExistence type="predicted"/>
<dbReference type="EMBL" id="PYHO01000052">
    <property type="protein sequence ID" value="PSR44076.1"/>
    <property type="molecule type" value="Genomic_DNA"/>
</dbReference>
<dbReference type="AlphaFoldDB" id="A0A2T2XUY7"/>
<accession>A0A2T2XUY7</accession>
<dbReference type="GO" id="GO:0051301">
    <property type="term" value="P:cell division"/>
    <property type="evidence" value="ECO:0007669"/>
    <property type="project" value="UniProtKB-KW"/>
</dbReference>
<gene>
    <name evidence="1" type="ORF">C8256_25235</name>
</gene>
<evidence type="ECO:0000313" key="2">
    <source>
        <dbReference type="Proteomes" id="UP000240892"/>
    </source>
</evidence>
<sequence>MINHYLLQVAQGEIAIAIYLGDGKLWERAKEKMRVAMGTPRYKRGGSHV</sequence>